<dbReference type="InterPro" id="IPR029063">
    <property type="entry name" value="SAM-dependent_MTases_sf"/>
</dbReference>
<dbReference type="PANTHER" id="PTHR43464:SF19">
    <property type="entry name" value="UBIQUINONE BIOSYNTHESIS O-METHYLTRANSFERASE, MITOCHONDRIAL"/>
    <property type="match status" value="1"/>
</dbReference>
<reference evidence="6 7" key="1">
    <citation type="submission" date="2020-10" db="EMBL/GenBank/DDBJ databases">
        <title>Ca. Dormibacterota MAGs.</title>
        <authorList>
            <person name="Montgomery K."/>
        </authorList>
    </citation>
    <scope>NUCLEOTIDE SEQUENCE [LARGE SCALE GENOMIC DNA]</scope>
    <source>
        <strain evidence="6">SC8811_S16_3</strain>
    </source>
</reference>
<keyword evidence="3" id="KW-0831">Ubiquinone biosynthesis</keyword>
<keyword evidence="1" id="KW-0489">Methyltransferase</keyword>
<dbReference type="InterPro" id="IPR010233">
    <property type="entry name" value="UbiG_MeTrfase"/>
</dbReference>
<dbReference type="Pfam" id="PF08241">
    <property type="entry name" value="Methyltransf_11"/>
    <property type="match status" value="1"/>
</dbReference>
<evidence type="ECO:0000256" key="2">
    <source>
        <dbReference type="ARBA" id="ARBA00022679"/>
    </source>
</evidence>
<gene>
    <name evidence="6" type="primary">ubiG</name>
    <name evidence="6" type="ORF">JF888_07465</name>
</gene>
<evidence type="ECO:0000259" key="5">
    <source>
        <dbReference type="Pfam" id="PF08241"/>
    </source>
</evidence>
<evidence type="ECO:0000256" key="4">
    <source>
        <dbReference type="ARBA" id="ARBA00022691"/>
    </source>
</evidence>
<dbReference type="EMBL" id="JAEKNQ010000030">
    <property type="protein sequence ID" value="MBJ7603013.1"/>
    <property type="molecule type" value="Genomic_DNA"/>
</dbReference>
<dbReference type="InterPro" id="IPR013216">
    <property type="entry name" value="Methyltransf_11"/>
</dbReference>
<keyword evidence="2" id="KW-0808">Transferase</keyword>
<dbReference type="GO" id="GO:0032259">
    <property type="term" value="P:methylation"/>
    <property type="evidence" value="ECO:0007669"/>
    <property type="project" value="UniProtKB-KW"/>
</dbReference>
<dbReference type="Gene3D" id="3.40.50.150">
    <property type="entry name" value="Vaccinia Virus protein VP39"/>
    <property type="match status" value="1"/>
</dbReference>
<keyword evidence="4" id="KW-0949">S-adenosyl-L-methionine</keyword>
<dbReference type="NCBIfam" id="TIGR01983">
    <property type="entry name" value="UbiG"/>
    <property type="match status" value="1"/>
</dbReference>
<dbReference type="CDD" id="cd02440">
    <property type="entry name" value="AdoMet_MTases"/>
    <property type="match status" value="1"/>
</dbReference>
<dbReference type="Proteomes" id="UP000620075">
    <property type="component" value="Unassembled WGS sequence"/>
</dbReference>
<evidence type="ECO:0000256" key="3">
    <source>
        <dbReference type="ARBA" id="ARBA00022688"/>
    </source>
</evidence>
<dbReference type="RefSeq" id="WP_338178304.1">
    <property type="nucleotide sequence ID" value="NZ_JAEKNQ010000030.1"/>
</dbReference>
<dbReference type="SUPFAM" id="SSF53335">
    <property type="entry name" value="S-adenosyl-L-methionine-dependent methyltransferases"/>
    <property type="match status" value="1"/>
</dbReference>
<comment type="caution">
    <text evidence="6">The sequence shown here is derived from an EMBL/GenBank/DDBJ whole genome shotgun (WGS) entry which is preliminary data.</text>
</comment>
<evidence type="ECO:0000313" key="6">
    <source>
        <dbReference type="EMBL" id="MBJ7603013.1"/>
    </source>
</evidence>
<sequence>MPVDNTIYDRPGDLWWGDDSPLSAIRTALNPGRLEYVGRVSASLGIDLKGKTVLDLGCGGGLLAEELAQLGGRVTGVDPAEASLAVARDHAVSGGLEIEYQAGSGEALPLPDASFDIVCCCDVLEHVDDLEKVISESSRVLKPGGLYLYDTINRTLRSRLVLVKLLQEWSWTSFMPPDLHDWHQFIRPTELVSSLERHGLRSLGYAGLKPAAGPLALLRFLRQQKRGRLTAVELGERAVMKLSRDTSILYIGHAIKDGGLCRSI</sequence>
<proteinExistence type="predicted"/>
<feature type="domain" description="Methyltransferase type 11" evidence="5">
    <location>
        <begin position="54"/>
        <end position="147"/>
    </location>
</feature>
<evidence type="ECO:0000313" key="7">
    <source>
        <dbReference type="Proteomes" id="UP000620075"/>
    </source>
</evidence>
<name>A0A934KHM2_9BACT</name>
<accession>A0A934KHM2</accession>
<dbReference type="GO" id="GO:0010420">
    <property type="term" value="F:polyprenyldihydroxybenzoate methyltransferase activity"/>
    <property type="evidence" value="ECO:0007669"/>
    <property type="project" value="InterPro"/>
</dbReference>
<dbReference type="AlphaFoldDB" id="A0A934KHM2"/>
<dbReference type="GO" id="GO:0061542">
    <property type="term" value="F:3-demethylubiquinol 3-O-methyltransferase activity"/>
    <property type="evidence" value="ECO:0007669"/>
    <property type="project" value="InterPro"/>
</dbReference>
<evidence type="ECO:0000256" key="1">
    <source>
        <dbReference type="ARBA" id="ARBA00022603"/>
    </source>
</evidence>
<protein>
    <submittedName>
        <fullName evidence="6">3-demethylubiquinone-9 3-O-methyltransferase</fullName>
    </submittedName>
</protein>
<dbReference type="PANTHER" id="PTHR43464">
    <property type="entry name" value="METHYLTRANSFERASE"/>
    <property type="match status" value="1"/>
</dbReference>
<organism evidence="6 7">
    <name type="scientific">Candidatus Dormiibacter inghamiae</name>
    <dbReference type="NCBI Taxonomy" id="3127013"/>
    <lineage>
        <taxon>Bacteria</taxon>
        <taxon>Bacillati</taxon>
        <taxon>Candidatus Dormiibacterota</taxon>
        <taxon>Candidatus Dormibacteria</taxon>
        <taxon>Candidatus Dormibacterales</taxon>
        <taxon>Candidatus Dormibacteraceae</taxon>
        <taxon>Candidatus Dormiibacter</taxon>
    </lineage>
</organism>